<keyword evidence="4 7" id="KW-1133">Transmembrane helix</keyword>
<dbReference type="PROSITE" id="PS51382">
    <property type="entry name" value="SPX"/>
    <property type="match status" value="1"/>
</dbReference>
<evidence type="ECO:0000256" key="1">
    <source>
        <dbReference type="ARBA" id="ARBA00004128"/>
    </source>
</evidence>
<accession>A0A2R5G644</accession>
<evidence type="ECO:0000256" key="6">
    <source>
        <dbReference type="SAM" id="MobiDB-lite"/>
    </source>
</evidence>
<evidence type="ECO:0000256" key="2">
    <source>
        <dbReference type="ARBA" id="ARBA00022554"/>
    </source>
</evidence>
<dbReference type="GO" id="GO:0005774">
    <property type="term" value="C:vacuolar membrane"/>
    <property type="evidence" value="ECO:0007669"/>
    <property type="project" value="UniProtKB-SubCell"/>
</dbReference>
<dbReference type="CDD" id="cd07751">
    <property type="entry name" value="PolyPPase_VTC4_like"/>
    <property type="match status" value="1"/>
</dbReference>
<sequence>MKFGQYLEAQRVEGWEAHYLDYRKLKSMIKALAEVESTGMDVDVGKSGYGERVTSLSTVPNQQAHGKFEGKDISEADFFTELEAEMKKIDDFTHGELQGIKKKTDTLESRVGVDSDLSKLSDTDRKECLELARTLGDDFLRIEKFANLNFLGFHKILKKHDKQLPTPCRRFYLTRLHNQRWVKHDYSKVFVFLSQIHARLRGDQSGKNEGTTAQNFVRSTTKYWVRTEDISKVKHIVLQHLPVFQHNLDDLQGDSQFCSSVYFDNTQLELYHGRLDKTPNAIAIRFRWYATPEPDLVFVERKTHRDSWTGDVSVKERFTLREHEVMPFLRGEFTVDDKMAQMRAKNSSEADMANVRRLFTEIYQQIDSKQLRPTMRTVYNRVAYQIPFDATVRISLDTNLTMISENPKVGPDCATEKRWYRNPNLVLPPTEYTVFPHSVLEVKLSLKEGEEAPAWVSDLIESGLCTRVAKFSKFVHGVATLLSEEVQAVPYWVDDESIRPSMLRSQPVQKRRSLLDEGHGGSSSAKYPFAFGPAAPIQLMERKASVIGKSQKGYGTLNPSEHHPLSGRGEPDDDFVFVPHRPDGFISWILSPCFGSSNSANTSKPRKLPTKVEPKVFFANERTLLNWLSMAITMGSISAALLGFGGGSTSAPPGADTNSIGHEGSRIIGMLLLPVAIVFIAYALATYYWRGKNLHARQGEFHDEVGPFLLGIVLMISLSTIFFLYLFEGATIRV</sequence>
<reference evidence="9 10" key="1">
    <citation type="submission" date="2017-12" db="EMBL/GenBank/DDBJ databases">
        <title>Sequencing, de novo assembly and annotation of complete genome of a new Thraustochytrid species, strain FCC1311.</title>
        <authorList>
            <person name="Sedici K."/>
            <person name="Godart F."/>
            <person name="Aiese Cigliano R."/>
            <person name="Sanseverino W."/>
            <person name="Barakat M."/>
            <person name="Ortet P."/>
            <person name="Marechal E."/>
            <person name="Cagnac O."/>
            <person name="Amato A."/>
        </authorList>
    </citation>
    <scope>NUCLEOTIDE SEQUENCE [LARGE SCALE GENOMIC DNA]</scope>
</reference>
<dbReference type="CDD" id="cd14447">
    <property type="entry name" value="SPX"/>
    <property type="match status" value="1"/>
</dbReference>
<dbReference type="Proteomes" id="UP000241890">
    <property type="component" value="Unassembled WGS sequence"/>
</dbReference>
<feature type="transmembrane region" description="Helical" evidence="7">
    <location>
        <begin position="624"/>
        <end position="646"/>
    </location>
</feature>
<evidence type="ECO:0000313" key="9">
    <source>
        <dbReference type="EMBL" id="GBG26005.1"/>
    </source>
</evidence>
<organism evidence="9 10">
    <name type="scientific">Hondaea fermentalgiana</name>
    <dbReference type="NCBI Taxonomy" id="2315210"/>
    <lineage>
        <taxon>Eukaryota</taxon>
        <taxon>Sar</taxon>
        <taxon>Stramenopiles</taxon>
        <taxon>Bigyra</taxon>
        <taxon>Labyrinthulomycetes</taxon>
        <taxon>Thraustochytrida</taxon>
        <taxon>Thraustochytriidae</taxon>
        <taxon>Hondaea</taxon>
    </lineage>
</organism>
<dbReference type="OrthoDB" id="6493944at2759"/>
<dbReference type="AlphaFoldDB" id="A0A2R5G644"/>
<feature type="region of interest" description="Disordered" evidence="6">
    <location>
        <begin position="551"/>
        <end position="570"/>
    </location>
</feature>
<gene>
    <name evidence="9" type="ORF">FCC1311_022252</name>
</gene>
<dbReference type="EMBL" id="BEYU01000017">
    <property type="protein sequence ID" value="GBG26005.1"/>
    <property type="molecule type" value="Genomic_DNA"/>
</dbReference>
<feature type="domain" description="SPX" evidence="8">
    <location>
        <begin position="1"/>
        <end position="174"/>
    </location>
</feature>
<evidence type="ECO:0000256" key="4">
    <source>
        <dbReference type="ARBA" id="ARBA00022989"/>
    </source>
</evidence>
<dbReference type="InterPro" id="IPR003807">
    <property type="entry name" value="DUF202"/>
</dbReference>
<keyword evidence="2" id="KW-0926">Vacuole</keyword>
<dbReference type="InParanoid" id="A0A2R5G644"/>
<dbReference type="InterPro" id="IPR004331">
    <property type="entry name" value="SPX_dom"/>
</dbReference>
<evidence type="ECO:0000256" key="5">
    <source>
        <dbReference type="ARBA" id="ARBA00023136"/>
    </source>
</evidence>
<dbReference type="Pfam" id="PF02656">
    <property type="entry name" value="DUF202"/>
    <property type="match status" value="1"/>
</dbReference>
<evidence type="ECO:0000313" key="10">
    <source>
        <dbReference type="Proteomes" id="UP000241890"/>
    </source>
</evidence>
<dbReference type="InterPro" id="IPR018966">
    <property type="entry name" value="VTC_domain"/>
</dbReference>
<name>A0A2R5G644_9STRA</name>
<proteinExistence type="predicted"/>
<keyword evidence="10" id="KW-1185">Reference proteome</keyword>
<dbReference type="InterPro" id="IPR042267">
    <property type="entry name" value="VTC_sf"/>
</dbReference>
<dbReference type="Pfam" id="PF03105">
    <property type="entry name" value="SPX"/>
    <property type="match status" value="1"/>
</dbReference>
<protein>
    <submittedName>
        <fullName evidence="9">Vacuolar transporter chaperone 4</fullName>
    </submittedName>
</protein>
<feature type="transmembrane region" description="Helical" evidence="7">
    <location>
        <begin position="667"/>
        <end position="688"/>
    </location>
</feature>
<comment type="subcellular location">
    <subcellularLocation>
        <location evidence="1">Vacuole membrane</location>
        <topology evidence="1">Multi-pass membrane protein</topology>
    </subcellularLocation>
</comment>
<evidence type="ECO:0000259" key="8">
    <source>
        <dbReference type="PROSITE" id="PS51382"/>
    </source>
</evidence>
<comment type="caution">
    <text evidence="9">The sequence shown here is derived from an EMBL/GenBank/DDBJ whole genome shotgun (WGS) entry which is preliminary data.</text>
</comment>
<dbReference type="PANTHER" id="PTHR46140:SF1">
    <property type="entry name" value="VACUOLAR TRANSPORTER CHAPERONE COMPLEX SUBUNIT 4-RELATED"/>
    <property type="match status" value="1"/>
</dbReference>
<evidence type="ECO:0000256" key="3">
    <source>
        <dbReference type="ARBA" id="ARBA00022692"/>
    </source>
</evidence>
<evidence type="ECO:0000256" key="7">
    <source>
        <dbReference type="SAM" id="Phobius"/>
    </source>
</evidence>
<dbReference type="InterPro" id="IPR051572">
    <property type="entry name" value="VTC_Complex_Subunit"/>
</dbReference>
<feature type="region of interest" description="Disordered" evidence="6">
    <location>
        <begin position="503"/>
        <end position="523"/>
    </location>
</feature>
<dbReference type="Pfam" id="PF09359">
    <property type="entry name" value="VTC"/>
    <property type="match status" value="1"/>
</dbReference>
<dbReference type="Gene3D" id="3.20.100.30">
    <property type="entry name" value="VTC, catalytic tunnel domain"/>
    <property type="match status" value="1"/>
</dbReference>
<keyword evidence="5 7" id="KW-0472">Membrane</keyword>
<dbReference type="PANTHER" id="PTHR46140">
    <property type="entry name" value="VACUOLAR TRANSPORTER CHAPERONE 1-RELATED"/>
    <property type="match status" value="1"/>
</dbReference>
<dbReference type="GO" id="GO:0006799">
    <property type="term" value="P:polyphosphate biosynthetic process"/>
    <property type="evidence" value="ECO:0007669"/>
    <property type="project" value="UniProtKB-ARBA"/>
</dbReference>
<feature type="transmembrane region" description="Helical" evidence="7">
    <location>
        <begin position="708"/>
        <end position="727"/>
    </location>
</feature>
<keyword evidence="3 7" id="KW-0812">Transmembrane</keyword>